<dbReference type="InterPro" id="IPR001895">
    <property type="entry name" value="RASGEF_cat_dom"/>
</dbReference>
<organism evidence="5 6">
    <name type="scientific">Meganyctiphanes norvegica</name>
    <name type="common">Northern krill</name>
    <name type="synonym">Thysanopoda norvegica</name>
    <dbReference type="NCBI Taxonomy" id="48144"/>
    <lineage>
        <taxon>Eukaryota</taxon>
        <taxon>Metazoa</taxon>
        <taxon>Ecdysozoa</taxon>
        <taxon>Arthropoda</taxon>
        <taxon>Crustacea</taxon>
        <taxon>Multicrustacea</taxon>
        <taxon>Malacostraca</taxon>
        <taxon>Eumalacostraca</taxon>
        <taxon>Eucarida</taxon>
        <taxon>Euphausiacea</taxon>
        <taxon>Euphausiidae</taxon>
        <taxon>Meganyctiphanes</taxon>
    </lineage>
</organism>
<protein>
    <recommendedName>
        <fullName evidence="7">Ras-GEF domain-containing protein</fullName>
    </recommendedName>
</protein>
<dbReference type="PROSITE" id="PS50009">
    <property type="entry name" value="RASGEF_CAT"/>
    <property type="match status" value="1"/>
</dbReference>
<comment type="caution">
    <text evidence="5">The sequence shown here is derived from an EMBL/GenBank/DDBJ whole genome shotgun (WGS) entry which is preliminary data.</text>
</comment>
<dbReference type="InterPro" id="IPR008937">
    <property type="entry name" value="Ras-like_GEF"/>
</dbReference>
<dbReference type="SMART" id="SM00147">
    <property type="entry name" value="RasGEF"/>
    <property type="match status" value="1"/>
</dbReference>
<dbReference type="GO" id="GO:0005085">
    <property type="term" value="F:guanyl-nucleotide exchange factor activity"/>
    <property type="evidence" value="ECO:0007669"/>
    <property type="project" value="UniProtKB-KW"/>
</dbReference>
<evidence type="ECO:0008006" key="7">
    <source>
        <dbReference type="Google" id="ProtNLM"/>
    </source>
</evidence>
<dbReference type="Pfam" id="PF00618">
    <property type="entry name" value="RasGEF_N"/>
    <property type="match status" value="1"/>
</dbReference>
<dbReference type="Gene3D" id="1.20.870.10">
    <property type="entry name" value="Son of sevenless (SoS) protein Chain: S domain 1"/>
    <property type="match status" value="1"/>
</dbReference>
<dbReference type="PROSITE" id="PS50212">
    <property type="entry name" value="RASGEF_NTER"/>
    <property type="match status" value="1"/>
</dbReference>
<keyword evidence="1 2" id="KW-0344">Guanine-nucleotide releasing factor</keyword>
<evidence type="ECO:0000313" key="6">
    <source>
        <dbReference type="Proteomes" id="UP001497623"/>
    </source>
</evidence>
<proteinExistence type="predicted"/>
<dbReference type="SUPFAM" id="SSF48366">
    <property type="entry name" value="Ras GEF"/>
    <property type="match status" value="1"/>
</dbReference>
<dbReference type="SMART" id="SM00229">
    <property type="entry name" value="RasGEFN"/>
    <property type="match status" value="1"/>
</dbReference>
<evidence type="ECO:0000256" key="2">
    <source>
        <dbReference type="PROSITE-ProRule" id="PRU00168"/>
    </source>
</evidence>
<dbReference type="Gene3D" id="1.10.840.10">
    <property type="entry name" value="Ras guanine-nucleotide exchange factors catalytic domain"/>
    <property type="match status" value="1"/>
</dbReference>
<evidence type="ECO:0000256" key="1">
    <source>
        <dbReference type="ARBA" id="ARBA00022658"/>
    </source>
</evidence>
<evidence type="ECO:0000313" key="5">
    <source>
        <dbReference type="EMBL" id="CAL4109964.1"/>
    </source>
</evidence>
<dbReference type="EMBL" id="CAXKWB010014183">
    <property type="protein sequence ID" value="CAL4109964.1"/>
    <property type="molecule type" value="Genomic_DNA"/>
</dbReference>
<accession>A0AAV2R429</accession>
<feature type="domain" description="N-terminal Ras-GEF" evidence="4">
    <location>
        <begin position="39"/>
        <end position="161"/>
    </location>
</feature>
<feature type="domain" description="Ras-GEF" evidence="3">
    <location>
        <begin position="189"/>
        <end position="386"/>
    </location>
</feature>
<evidence type="ECO:0000259" key="4">
    <source>
        <dbReference type="PROSITE" id="PS50212"/>
    </source>
</evidence>
<dbReference type="InterPro" id="IPR023578">
    <property type="entry name" value="Ras_GEF_dom_sf"/>
</dbReference>
<dbReference type="AlphaFoldDB" id="A0AAV2R429"/>
<gene>
    <name evidence="5" type="ORF">MNOR_LOCUS19245</name>
</gene>
<dbReference type="PANTHER" id="PTHR23113:SF224">
    <property type="entry name" value="RAP GUANINE NUCLEOTIDE EXCHANGE FACTOR 1"/>
    <property type="match status" value="1"/>
</dbReference>
<evidence type="ECO:0000259" key="3">
    <source>
        <dbReference type="PROSITE" id="PS50009"/>
    </source>
</evidence>
<dbReference type="CDD" id="cd00155">
    <property type="entry name" value="RasGEF"/>
    <property type="match status" value="1"/>
</dbReference>
<reference evidence="5 6" key="1">
    <citation type="submission" date="2024-05" db="EMBL/GenBank/DDBJ databases">
        <authorList>
            <person name="Wallberg A."/>
        </authorList>
    </citation>
    <scope>NUCLEOTIDE SEQUENCE [LARGE SCALE GENOMIC DNA]</scope>
</reference>
<dbReference type="InterPro" id="IPR000651">
    <property type="entry name" value="Ras-like_Gua-exchang_fac_N"/>
</dbReference>
<dbReference type="PANTHER" id="PTHR23113">
    <property type="entry name" value="GUANINE NUCLEOTIDE EXCHANGE FACTOR"/>
    <property type="match status" value="1"/>
</dbReference>
<name>A0AAV2R429_MEGNR</name>
<dbReference type="InterPro" id="IPR036964">
    <property type="entry name" value="RASGEF_cat_dom_sf"/>
</dbReference>
<feature type="non-terminal residue" evidence="5">
    <location>
        <position position="386"/>
    </location>
</feature>
<dbReference type="CDD" id="cd06224">
    <property type="entry name" value="REM"/>
    <property type="match status" value="1"/>
</dbReference>
<dbReference type="GO" id="GO:0007265">
    <property type="term" value="P:Ras protein signal transduction"/>
    <property type="evidence" value="ECO:0007669"/>
    <property type="project" value="TreeGrafter"/>
</dbReference>
<sequence>MEQLGQKQEENEIGKGKERKTPLDLLDVREFLLMKETNYGPHIIGGSLDALVVHASKSNEKDIQFQEAFLNTYRSFVNPPELVSKLLYRYHRFTKCTSDLDKQKASRNVFALLVRVVDDLTVSDLTKELLQTLMDFVYELICSGDLLPARALRNKIVEKTEIMKKYLAPRRFLTTLGVSTTQATLLDFKAFEIAEQITLLDAELFSIIQIPEAIIWSWKQSEEKSPYVTAFINHFNKMSIWARSQILKLEDAHEREKYVMKFIKILKHLRQMNNFSSYLVILSALETAAVRRLEWPQHIMDSLKEYGELFDPSVNFKTYRQTLAESTPPCIPHIGLILQDLTFIHIGNPNLNTDKSINFQKRWQFFNILEDMKKYIKCVLLQYIEF</sequence>
<dbReference type="GO" id="GO:0005886">
    <property type="term" value="C:plasma membrane"/>
    <property type="evidence" value="ECO:0007669"/>
    <property type="project" value="TreeGrafter"/>
</dbReference>
<dbReference type="Proteomes" id="UP001497623">
    <property type="component" value="Unassembled WGS sequence"/>
</dbReference>
<keyword evidence="6" id="KW-1185">Reference proteome</keyword>
<dbReference type="Pfam" id="PF00617">
    <property type="entry name" value="RasGEF"/>
    <property type="match status" value="1"/>
</dbReference>